<evidence type="ECO:0000256" key="3">
    <source>
        <dbReference type="ARBA" id="ARBA00023163"/>
    </source>
</evidence>
<dbReference type="Pfam" id="PF12833">
    <property type="entry name" value="HTH_18"/>
    <property type="match status" value="1"/>
</dbReference>
<dbReference type="Proteomes" id="UP000554054">
    <property type="component" value="Unassembled WGS sequence"/>
</dbReference>
<reference evidence="5 6" key="1">
    <citation type="submission" date="2020-07" db="EMBL/GenBank/DDBJ databases">
        <title>Sequencing the genomes of 1000 actinobacteria strains.</title>
        <authorList>
            <person name="Klenk H.-P."/>
        </authorList>
    </citation>
    <scope>NUCLEOTIDE SEQUENCE [LARGE SCALE GENOMIC DNA]</scope>
    <source>
        <strain evidence="5 6">DSM 26154</strain>
    </source>
</reference>
<name>A0A852VK47_9MICO</name>
<dbReference type="PROSITE" id="PS01124">
    <property type="entry name" value="HTH_ARAC_FAMILY_2"/>
    <property type="match status" value="1"/>
</dbReference>
<dbReference type="SUPFAM" id="SSF46689">
    <property type="entry name" value="Homeodomain-like"/>
    <property type="match status" value="2"/>
</dbReference>
<keyword evidence="2 5" id="KW-0238">DNA-binding</keyword>
<gene>
    <name evidence="5" type="ORF">BJY20_000834</name>
</gene>
<dbReference type="SMART" id="SM00342">
    <property type="entry name" value="HTH_ARAC"/>
    <property type="match status" value="1"/>
</dbReference>
<dbReference type="Gene3D" id="1.10.10.60">
    <property type="entry name" value="Homeodomain-like"/>
    <property type="match status" value="2"/>
</dbReference>
<organism evidence="5 6">
    <name type="scientific">Janibacter cremeus</name>
    <dbReference type="NCBI Taxonomy" id="1285192"/>
    <lineage>
        <taxon>Bacteria</taxon>
        <taxon>Bacillati</taxon>
        <taxon>Actinomycetota</taxon>
        <taxon>Actinomycetes</taxon>
        <taxon>Micrococcales</taxon>
        <taxon>Intrasporangiaceae</taxon>
        <taxon>Janibacter</taxon>
    </lineage>
</organism>
<dbReference type="InterPro" id="IPR018060">
    <property type="entry name" value="HTH_AraC"/>
</dbReference>
<dbReference type="InterPro" id="IPR050204">
    <property type="entry name" value="AraC_XylS_family_regulators"/>
</dbReference>
<dbReference type="InterPro" id="IPR037923">
    <property type="entry name" value="HTH-like"/>
</dbReference>
<dbReference type="EMBL" id="JACCAE010000001">
    <property type="protein sequence ID" value="NYF97442.1"/>
    <property type="molecule type" value="Genomic_DNA"/>
</dbReference>
<evidence type="ECO:0000259" key="4">
    <source>
        <dbReference type="PROSITE" id="PS01124"/>
    </source>
</evidence>
<dbReference type="InterPro" id="IPR009057">
    <property type="entry name" value="Homeodomain-like_sf"/>
</dbReference>
<evidence type="ECO:0000256" key="1">
    <source>
        <dbReference type="ARBA" id="ARBA00023015"/>
    </source>
</evidence>
<dbReference type="GO" id="GO:0003700">
    <property type="term" value="F:DNA-binding transcription factor activity"/>
    <property type="evidence" value="ECO:0007669"/>
    <property type="project" value="InterPro"/>
</dbReference>
<keyword evidence="6" id="KW-1185">Reference proteome</keyword>
<evidence type="ECO:0000256" key="2">
    <source>
        <dbReference type="ARBA" id="ARBA00023125"/>
    </source>
</evidence>
<feature type="domain" description="HTH araC/xylS-type" evidence="4">
    <location>
        <begin position="173"/>
        <end position="271"/>
    </location>
</feature>
<keyword evidence="1" id="KW-0805">Transcription regulation</keyword>
<dbReference type="RefSeq" id="WP_185990378.1">
    <property type="nucleotide sequence ID" value="NZ_JACCAE010000001.1"/>
</dbReference>
<dbReference type="GO" id="GO:0043565">
    <property type="term" value="F:sequence-specific DNA binding"/>
    <property type="evidence" value="ECO:0007669"/>
    <property type="project" value="InterPro"/>
</dbReference>
<dbReference type="Pfam" id="PF02311">
    <property type="entry name" value="AraC_binding"/>
    <property type="match status" value="1"/>
</dbReference>
<dbReference type="Gene3D" id="2.60.120.280">
    <property type="entry name" value="Regulatory protein AraC"/>
    <property type="match status" value="1"/>
</dbReference>
<dbReference type="PANTHER" id="PTHR46796">
    <property type="entry name" value="HTH-TYPE TRANSCRIPTIONAL ACTIVATOR RHAS-RELATED"/>
    <property type="match status" value="1"/>
</dbReference>
<accession>A0A852VK47</accession>
<sequence>MPPTDPQVESTTSLFRNWYISPAGGPTGAGLIRASHGVPERPRTLECHALVYLVHGSGTYTDPYGERDMRAGDLIIVDPNIPHWYGPVNGSRWDELFVVFEGPVFDAWKDAGLLYRRDRRPRLDPVRYWYPRLVAGLGTGNRGDTDQALRELTGLQNLLRELLAQEEAEPKTRQWLAHARDLMDTGLNDRETADALGVSYDTFRRRFARLSGMPPSRYRVSRTMETACRLLVAEDRTIKSIARELGFYDEFHFSRRFRDVIEQTPSEFRRSFGGPSPEGTTTRP</sequence>
<evidence type="ECO:0000313" key="6">
    <source>
        <dbReference type="Proteomes" id="UP000554054"/>
    </source>
</evidence>
<dbReference type="InterPro" id="IPR003313">
    <property type="entry name" value="AraC-bd"/>
</dbReference>
<keyword evidence="3" id="KW-0804">Transcription</keyword>
<protein>
    <submittedName>
        <fullName evidence="5">AraC-like DNA-binding protein</fullName>
    </submittedName>
</protein>
<dbReference type="SUPFAM" id="SSF51215">
    <property type="entry name" value="Regulatory protein AraC"/>
    <property type="match status" value="1"/>
</dbReference>
<proteinExistence type="predicted"/>
<dbReference type="AlphaFoldDB" id="A0A852VK47"/>
<evidence type="ECO:0000313" key="5">
    <source>
        <dbReference type="EMBL" id="NYF97442.1"/>
    </source>
</evidence>
<comment type="caution">
    <text evidence="5">The sequence shown here is derived from an EMBL/GenBank/DDBJ whole genome shotgun (WGS) entry which is preliminary data.</text>
</comment>